<name>A0AAV4UET0_CAEEX</name>
<dbReference type="AlphaFoldDB" id="A0AAV4UET0"/>
<keyword evidence="2" id="KW-1185">Reference proteome</keyword>
<dbReference type="Proteomes" id="UP001054945">
    <property type="component" value="Unassembled WGS sequence"/>
</dbReference>
<evidence type="ECO:0000313" key="1">
    <source>
        <dbReference type="EMBL" id="GIY56289.1"/>
    </source>
</evidence>
<evidence type="ECO:0000313" key="2">
    <source>
        <dbReference type="Proteomes" id="UP001054945"/>
    </source>
</evidence>
<proteinExistence type="predicted"/>
<reference evidence="1 2" key="1">
    <citation type="submission" date="2021-06" db="EMBL/GenBank/DDBJ databases">
        <title>Caerostris extrusa draft genome.</title>
        <authorList>
            <person name="Kono N."/>
            <person name="Arakawa K."/>
        </authorList>
    </citation>
    <scope>NUCLEOTIDE SEQUENCE [LARGE SCALE GENOMIC DNA]</scope>
</reference>
<organism evidence="1 2">
    <name type="scientific">Caerostris extrusa</name>
    <name type="common">Bark spider</name>
    <name type="synonym">Caerostris bankana</name>
    <dbReference type="NCBI Taxonomy" id="172846"/>
    <lineage>
        <taxon>Eukaryota</taxon>
        <taxon>Metazoa</taxon>
        <taxon>Ecdysozoa</taxon>
        <taxon>Arthropoda</taxon>
        <taxon>Chelicerata</taxon>
        <taxon>Arachnida</taxon>
        <taxon>Araneae</taxon>
        <taxon>Araneomorphae</taxon>
        <taxon>Entelegynae</taxon>
        <taxon>Araneoidea</taxon>
        <taxon>Araneidae</taxon>
        <taxon>Caerostris</taxon>
    </lineage>
</organism>
<dbReference type="EMBL" id="BPLR01012751">
    <property type="protein sequence ID" value="GIY56289.1"/>
    <property type="molecule type" value="Genomic_DNA"/>
</dbReference>
<evidence type="ECO:0008006" key="3">
    <source>
        <dbReference type="Google" id="ProtNLM"/>
    </source>
</evidence>
<protein>
    <recommendedName>
        <fullName evidence="3">STAS domain-containing protein</fullName>
    </recommendedName>
</protein>
<gene>
    <name evidence="1" type="ORF">CEXT_772791</name>
</gene>
<comment type="caution">
    <text evidence="1">The sequence shown here is derived from an EMBL/GenBank/DDBJ whole genome shotgun (WGS) entry which is preliminary data.</text>
</comment>
<sequence>MEVDFTGLSNLSEGGKVWQMLFFPYFYGRERVRLLDQNPALHKLLEAGIGLALSQLAKPSYASLLFLENISFLNVNIQP</sequence>
<accession>A0AAV4UET0</accession>